<dbReference type="InterPro" id="IPR013083">
    <property type="entry name" value="Znf_RING/FYVE/PHD"/>
</dbReference>
<protein>
    <recommendedName>
        <fullName evidence="3">Peroxin-12</fullName>
    </recommendedName>
</protein>
<dbReference type="SUPFAM" id="SSF57850">
    <property type="entry name" value="RING/U-box"/>
    <property type="match status" value="1"/>
</dbReference>
<evidence type="ECO:0000313" key="1">
    <source>
        <dbReference type="EMBL" id="KAK8878648.1"/>
    </source>
</evidence>
<keyword evidence="2" id="KW-1185">Reference proteome</keyword>
<evidence type="ECO:0000313" key="2">
    <source>
        <dbReference type="Proteomes" id="UP001470230"/>
    </source>
</evidence>
<reference evidence="1 2" key="1">
    <citation type="submission" date="2024-04" db="EMBL/GenBank/DDBJ databases">
        <title>Tritrichomonas musculus Genome.</title>
        <authorList>
            <person name="Alves-Ferreira E."/>
            <person name="Grigg M."/>
            <person name="Lorenzi H."/>
            <person name="Galac M."/>
        </authorList>
    </citation>
    <scope>NUCLEOTIDE SEQUENCE [LARGE SCALE GENOMIC DNA]</scope>
    <source>
        <strain evidence="1 2">EAF2021</strain>
    </source>
</reference>
<evidence type="ECO:0008006" key="3">
    <source>
        <dbReference type="Google" id="ProtNLM"/>
    </source>
</evidence>
<accession>A0ABR2JMA9</accession>
<gene>
    <name evidence="1" type="ORF">M9Y10_005428</name>
</gene>
<comment type="caution">
    <text evidence="1">The sequence shown here is derived from an EMBL/GenBank/DDBJ whole genome shotgun (WGS) entry which is preliminary data.</text>
</comment>
<organism evidence="1 2">
    <name type="scientific">Tritrichomonas musculus</name>
    <dbReference type="NCBI Taxonomy" id="1915356"/>
    <lineage>
        <taxon>Eukaryota</taxon>
        <taxon>Metamonada</taxon>
        <taxon>Parabasalia</taxon>
        <taxon>Tritrichomonadida</taxon>
        <taxon>Tritrichomonadidae</taxon>
        <taxon>Tritrichomonas</taxon>
    </lineage>
</organism>
<dbReference type="Proteomes" id="UP001470230">
    <property type="component" value="Unassembled WGS sequence"/>
</dbReference>
<dbReference type="EMBL" id="JAPFFF010000011">
    <property type="protein sequence ID" value="KAK8878648.1"/>
    <property type="molecule type" value="Genomic_DNA"/>
</dbReference>
<dbReference type="Gene3D" id="3.30.40.10">
    <property type="entry name" value="Zinc/RING finger domain, C3HC4 (zinc finger)"/>
    <property type="match status" value="1"/>
</dbReference>
<proteinExistence type="predicted"/>
<name>A0ABR2JMA9_9EUKA</name>
<sequence>MISLYARAIYSKDKKSLLKVAEDANAFYLNSYRKRYLYYIKNFQALIYTHHTFQECWLIASNINGRTFKVSKFSTAFGFFSLPFTTIYQSKEIAFSNLLHFFFSNIYPVSDISTNFVKNILQVPDQYVETSTSTLLSFLEVMNIRIFSSKNRKINIFEILFQTLVTAYALNSVSVNFDTIERIIPNKILQYIIKRFQVTFVSSFINLLCSIGFSNGMRISFERWLFSLFKLFKTHFHQQIQKISLELNNDDINNISEEYANEETNCYDIRLNIPNINDLNNFIQINRVHNQINDNETKNIVEKEGNNSNMLINIVNNGKKQHLLRLDNLQEMSTTDLITNAYHYKVNTVIPPKALQCSICHHLLHKPVESYGYFFCKSCIQKYIQHHENKDIKHVYAKNPITGHFITQRSLNDSPFMNYIIYRYKHFLLDDCVEEYRVHQTKKLTTQ</sequence>